<dbReference type="PANTHER" id="PTHR30561:SF1">
    <property type="entry name" value="MULTIDRUG TRANSPORTER EMRE"/>
    <property type="match status" value="1"/>
</dbReference>
<dbReference type="GO" id="GO:0005886">
    <property type="term" value="C:plasma membrane"/>
    <property type="evidence" value="ECO:0007669"/>
    <property type="project" value="UniProtKB-SubCell"/>
</dbReference>
<keyword evidence="6 8" id="KW-0472">Membrane</keyword>
<keyword evidence="5 8" id="KW-1133">Transmembrane helix</keyword>
<feature type="transmembrane region" description="Helical" evidence="8">
    <location>
        <begin position="84"/>
        <end position="103"/>
    </location>
</feature>
<keyword evidence="10" id="KW-1185">Reference proteome</keyword>
<comment type="caution">
    <text evidence="9">The sequence shown here is derived from an EMBL/GenBank/DDBJ whole genome shotgun (WGS) entry which is preliminary data.</text>
</comment>
<evidence type="ECO:0000256" key="2">
    <source>
        <dbReference type="ARBA" id="ARBA00022448"/>
    </source>
</evidence>
<evidence type="ECO:0000256" key="1">
    <source>
        <dbReference type="ARBA" id="ARBA00004651"/>
    </source>
</evidence>
<keyword evidence="3" id="KW-1003">Cell membrane</keyword>
<dbReference type="InterPro" id="IPR037185">
    <property type="entry name" value="EmrE-like"/>
</dbReference>
<evidence type="ECO:0000256" key="5">
    <source>
        <dbReference type="ARBA" id="ARBA00022989"/>
    </source>
</evidence>
<proteinExistence type="inferred from homology"/>
<comment type="similarity">
    <text evidence="7">Belongs to the drug/metabolite transporter (DMT) superfamily. Small multidrug resistance (SMR) (TC 2.A.7.1) family.</text>
</comment>
<dbReference type="EMBL" id="SLVV01000011">
    <property type="protein sequence ID" value="TCN22338.1"/>
    <property type="molecule type" value="Genomic_DNA"/>
</dbReference>
<gene>
    <name evidence="9" type="ORF">EV146_111178</name>
</gene>
<dbReference type="Proteomes" id="UP000295689">
    <property type="component" value="Unassembled WGS sequence"/>
</dbReference>
<name>A0A4R2B6K4_9BACI</name>
<keyword evidence="2" id="KW-0813">Transport</keyword>
<dbReference type="Gene3D" id="1.10.3730.20">
    <property type="match status" value="1"/>
</dbReference>
<comment type="subcellular location">
    <subcellularLocation>
        <location evidence="1 7">Cell membrane</location>
        <topology evidence="1 7">Multi-pass membrane protein</topology>
    </subcellularLocation>
</comment>
<evidence type="ECO:0000313" key="9">
    <source>
        <dbReference type="EMBL" id="TCN22338.1"/>
    </source>
</evidence>
<dbReference type="RefSeq" id="WP_132010170.1">
    <property type="nucleotide sequence ID" value="NZ_JABUHM010000013.1"/>
</dbReference>
<evidence type="ECO:0000256" key="3">
    <source>
        <dbReference type="ARBA" id="ARBA00022475"/>
    </source>
</evidence>
<reference evidence="9 10" key="1">
    <citation type="journal article" date="2015" name="Stand. Genomic Sci.">
        <title>Genomic Encyclopedia of Bacterial and Archaeal Type Strains, Phase III: the genomes of soil and plant-associated and newly described type strains.</title>
        <authorList>
            <person name="Whitman W.B."/>
            <person name="Woyke T."/>
            <person name="Klenk H.P."/>
            <person name="Zhou Y."/>
            <person name="Lilburn T.G."/>
            <person name="Beck B.J."/>
            <person name="De Vos P."/>
            <person name="Vandamme P."/>
            <person name="Eisen J.A."/>
            <person name="Garrity G."/>
            <person name="Hugenholtz P."/>
            <person name="Kyrpides N.C."/>
        </authorList>
    </citation>
    <scope>NUCLEOTIDE SEQUENCE [LARGE SCALE GENOMIC DNA]</scope>
    <source>
        <strain evidence="9 10">CV53</strain>
    </source>
</reference>
<evidence type="ECO:0000313" key="10">
    <source>
        <dbReference type="Proteomes" id="UP000295689"/>
    </source>
</evidence>
<accession>A0A4R2B6K4</accession>
<dbReference type="AlphaFoldDB" id="A0A4R2B6K4"/>
<dbReference type="FunFam" id="1.10.3730.20:FF:000001">
    <property type="entry name" value="Quaternary ammonium compound resistance transporter SugE"/>
    <property type="match status" value="1"/>
</dbReference>
<dbReference type="SUPFAM" id="SSF103481">
    <property type="entry name" value="Multidrug resistance efflux transporter EmrE"/>
    <property type="match status" value="1"/>
</dbReference>
<dbReference type="PANTHER" id="PTHR30561">
    <property type="entry name" value="SMR FAMILY PROTON-DEPENDENT DRUG EFFLUX TRANSPORTER SUGE"/>
    <property type="match status" value="1"/>
</dbReference>
<evidence type="ECO:0000256" key="4">
    <source>
        <dbReference type="ARBA" id="ARBA00022692"/>
    </source>
</evidence>
<dbReference type="InterPro" id="IPR000390">
    <property type="entry name" value="Small_drug/metabolite_transptr"/>
</dbReference>
<dbReference type="GO" id="GO:0022857">
    <property type="term" value="F:transmembrane transporter activity"/>
    <property type="evidence" value="ECO:0007669"/>
    <property type="project" value="InterPro"/>
</dbReference>
<feature type="transmembrane region" description="Helical" evidence="8">
    <location>
        <begin position="57"/>
        <end position="78"/>
    </location>
</feature>
<protein>
    <submittedName>
        <fullName evidence="9">Small multidrug resistance pump</fullName>
    </submittedName>
</protein>
<dbReference type="InterPro" id="IPR045324">
    <property type="entry name" value="Small_multidrug_res"/>
</dbReference>
<dbReference type="Pfam" id="PF00893">
    <property type="entry name" value="Multi_Drug_Res"/>
    <property type="match status" value="1"/>
</dbReference>
<sequence length="125" mass="13399">MAYVFLLLSIMGELIGTSLLKASDGFTKVFPTIGVIISFVFAFFFLSLSLKTIPLNIAYALWSGIGTVATVVISILIWKEKITAGSVIGILLIVAGVVVLNFFGPSGAHAQDSEEAQYQISRDPK</sequence>
<evidence type="ECO:0000256" key="6">
    <source>
        <dbReference type="ARBA" id="ARBA00023136"/>
    </source>
</evidence>
<keyword evidence="4 7" id="KW-0812">Transmembrane</keyword>
<evidence type="ECO:0000256" key="8">
    <source>
        <dbReference type="SAM" id="Phobius"/>
    </source>
</evidence>
<organism evidence="9 10">
    <name type="scientific">Mesobacillus foraminis</name>
    <dbReference type="NCBI Taxonomy" id="279826"/>
    <lineage>
        <taxon>Bacteria</taxon>
        <taxon>Bacillati</taxon>
        <taxon>Bacillota</taxon>
        <taxon>Bacilli</taxon>
        <taxon>Bacillales</taxon>
        <taxon>Bacillaceae</taxon>
        <taxon>Mesobacillus</taxon>
    </lineage>
</organism>
<evidence type="ECO:0000256" key="7">
    <source>
        <dbReference type="RuleBase" id="RU003942"/>
    </source>
</evidence>
<feature type="transmembrane region" description="Helical" evidence="8">
    <location>
        <begin position="32"/>
        <end position="50"/>
    </location>
</feature>